<sequence>LQEKAKRCAIIGLSQESSNGTAVKEDFSVAAEAVQSDEDMGFVGPLLPDAISAAQGTWVGASARTSKPLKTECVLAKKRRKKIPKRRKNFCSVGLGWCSVSSR</sequence>
<evidence type="ECO:0000313" key="1">
    <source>
        <dbReference type="Proteomes" id="UP000036681"/>
    </source>
</evidence>
<evidence type="ECO:0000313" key="2">
    <source>
        <dbReference type="WBParaSite" id="ALUE_0002303801-mRNA-1"/>
    </source>
</evidence>
<proteinExistence type="predicted"/>
<keyword evidence="1" id="KW-1185">Reference proteome</keyword>
<dbReference type="Proteomes" id="UP000036681">
    <property type="component" value="Unplaced"/>
</dbReference>
<accession>A0A0M3IWB0</accession>
<protein>
    <submittedName>
        <fullName evidence="2">Coiled-coil domain-containing protein</fullName>
    </submittedName>
</protein>
<name>A0A0M3IWB0_ASCLU</name>
<organism evidence="1 2">
    <name type="scientific">Ascaris lumbricoides</name>
    <name type="common">Giant roundworm</name>
    <dbReference type="NCBI Taxonomy" id="6252"/>
    <lineage>
        <taxon>Eukaryota</taxon>
        <taxon>Metazoa</taxon>
        <taxon>Ecdysozoa</taxon>
        <taxon>Nematoda</taxon>
        <taxon>Chromadorea</taxon>
        <taxon>Rhabditida</taxon>
        <taxon>Spirurina</taxon>
        <taxon>Ascaridomorpha</taxon>
        <taxon>Ascaridoidea</taxon>
        <taxon>Ascarididae</taxon>
        <taxon>Ascaris</taxon>
    </lineage>
</organism>
<dbReference type="WBParaSite" id="ALUE_0002303801-mRNA-1">
    <property type="protein sequence ID" value="ALUE_0002303801-mRNA-1"/>
    <property type="gene ID" value="ALUE_0002303801"/>
</dbReference>
<reference evidence="2" key="1">
    <citation type="submission" date="2017-02" db="UniProtKB">
        <authorList>
            <consortium name="WormBaseParasite"/>
        </authorList>
    </citation>
    <scope>IDENTIFICATION</scope>
</reference>
<dbReference type="AlphaFoldDB" id="A0A0M3IWB0"/>